<feature type="non-terminal residue" evidence="1">
    <location>
        <position position="1"/>
    </location>
</feature>
<dbReference type="EMBL" id="AUZZ01004337">
    <property type="protein sequence ID" value="EQD54028.1"/>
    <property type="molecule type" value="Genomic_DNA"/>
</dbReference>
<dbReference type="Gene3D" id="3.40.50.150">
    <property type="entry name" value="Vaccinia Virus protein VP39"/>
    <property type="match status" value="1"/>
</dbReference>
<protein>
    <submittedName>
        <fullName evidence="1">Helicase domain protein</fullName>
    </submittedName>
</protein>
<keyword evidence="1" id="KW-0547">Nucleotide-binding</keyword>
<dbReference type="InterPro" id="IPR029063">
    <property type="entry name" value="SAM-dependent_MTases_sf"/>
</dbReference>
<comment type="caution">
    <text evidence="1">The sequence shown here is derived from an EMBL/GenBank/DDBJ whole genome shotgun (WGS) entry which is preliminary data.</text>
</comment>
<keyword evidence="1" id="KW-0067">ATP-binding</keyword>
<dbReference type="AlphaFoldDB" id="T1AB64"/>
<name>T1AB64_9ZZZZ</name>
<keyword evidence="1" id="KW-0347">Helicase</keyword>
<reference evidence="1" key="2">
    <citation type="journal article" date="2014" name="ISME J.">
        <title>Microbial stratification in low pH oxic and suboxic macroscopic growths along an acid mine drainage.</title>
        <authorList>
            <person name="Mendez-Garcia C."/>
            <person name="Mesa V."/>
            <person name="Sprenger R.R."/>
            <person name="Richter M."/>
            <person name="Diez M.S."/>
            <person name="Solano J."/>
            <person name="Bargiela R."/>
            <person name="Golyshina O.V."/>
            <person name="Manteca A."/>
            <person name="Ramos J.L."/>
            <person name="Gallego J.R."/>
            <person name="Llorente I."/>
            <person name="Martins Dos Santos V.A."/>
            <person name="Jensen O.N."/>
            <person name="Pelaez A.I."/>
            <person name="Sanchez J."/>
            <person name="Ferrer M."/>
        </authorList>
    </citation>
    <scope>NUCLEOTIDE SEQUENCE</scope>
</reference>
<dbReference type="GO" id="GO:0004386">
    <property type="term" value="F:helicase activity"/>
    <property type="evidence" value="ECO:0007669"/>
    <property type="project" value="UniProtKB-KW"/>
</dbReference>
<accession>T1AB64</accession>
<sequence length="169" mass="17593">TFLAGAPAGFAGLGVELDPTTAEVARLCNPSHEVVAGDFAALEVVEGSAAVAIGNVPFAKLALYDGVYNRSRRLSIHDHFIVKSLAALAPRGLGLFVTSRYTLDKAASYARSAMGRYADFLGVVRLSSAAHLATAGTSVVTDVVAFRRRELGAEAVHADGFVDPVVSFG</sequence>
<proteinExistence type="predicted"/>
<organism evidence="1">
    <name type="scientific">mine drainage metagenome</name>
    <dbReference type="NCBI Taxonomy" id="410659"/>
    <lineage>
        <taxon>unclassified sequences</taxon>
        <taxon>metagenomes</taxon>
        <taxon>ecological metagenomes</taxon>
    </lineage>
</organism>
<dbReference type="SUPFAM" id="SSF53335">
    <property type="entry name" value="S-adenosyl-L-methionine-dependent methyltransferases"/>
    <property type="match status" value="1"/>
</dbReference>
<reference evidence="1" key="1">
    <citation type="submission" date="2013-08" db="EMBL/GenBank/DDBJ databases">
        <authorList>
            <person name="Mendez C."/>
            <person name="Richter M."/>
            <person name="Ferrer M."/>
            <person name="Sanchez J."/>
        </authorList>
    </citation>
    <scope>NUCLEOTIDE SEQUENCE</scope>
</reference>
<feature type="non-terminal residue" evidence="1">
    <location>
        <position position="169"/>
    </location>
</feature>
<evidence type="ECO:0000313" key="1">
    <source>
        <dbReference type="EMBL" id="EQD54028.1"/>
    </source>
</evidence>
<keyword evidence="1" id="KW-0378">Hydrolase</keyword>
<gene>
    <name evidence="1" type="ORF">B2A_06163</name>
</gene>